<accession>A0A1H4BEW9</accession>
<feature type="transmembrane region" description="Helical" evidence="11">
    <location>
        <begin position="18"/>
        <end position="38"/>
    </location>
</feature>
<evidence type="ECO:0000256" key="1">
    <source>
        <dbReference type="ARBA" id="ARBA00000085"/>
    </source>
</evidence>
<comment type="subcellular location">
    <subcellularLocation>
        <location evidence="2">Membrane</location>
    </subcellularLocation>
</comment>
<name>A0A1H4BEW9_9BACT</name>
<evidence type="ECO:0000256" key="4">
    <source>
        <dbReference type="ARBA" id="ARBA00022553"/>
    </source>
</evidence>
<keyword evidence="10 11" id="KW-0472">Membrane</keyword>
<dbReference type="FunFam" id="3.30.565.10:FF:000006">
    <property type="entry name" value="Sensor histidine kinase WalK"/>
    <property type="match status" value="1"/>
</dbReference>
<dbReference type="CDD" id="cd00075">
    <property type="entry name" value="HATPase"/>
    <property type="match status" value="1"/>
</dbReference>
<evidence type="ECO:0000259" key="13">
    <source>
        <dbReference type="PROSITE" id="PS50885"/>
    </source>
</evidence>
<dbReference type="InterPro" id="IPR003660">
    <property type="entry name" value="HAMP_dom"/>
</dbReference>
<dbReference type="GO" id="GO:0000155">
    <property type="term" value="F:phosphorelay sensor kinase activity"/>
    <property type="evidence" value="ECO:0007669"/>
    <property type="project" value="InterPro"/>
</dbReference>
<evidence type="ECO:0000256" key="8">
    <source>
        <dbReference type="ARBA" id="ARBA00022989"/>
    </source>
</evidence>
<dbReference type="Pfam" id="PF00672">
    <property type="entry name" value="HAMP"/>
    <property type="match status" value="1"/>
</dbReference>
<keyword evidence="8 11" id="KW-1133">Transmembrane helix</keyword>
<dbReference type="SMART" id="SM00387">
    <property type="entry name" value="HATPase_c"/>
    <property type="match status" value="1"/>
</dbReference>
<dbReference type="SUPFAM" id="SSF158472">
    <property type="entry name" value="HAMP domain-like"/>
    <property type="match status" value="1"/>
</dbReference>
<dbReference type="PRINTS" id="PR00344">
    <property type="entry name" value="BCTRLSENSOR"/>
</dbReference>
<dbReference type="PANTHER" id="PTHR45436:SF8">
    <property type="entry name" value="HISTIDINE KINASE"/>
    <property type="match status" value="1"/>
</dbReference>
<dbReference type="SMART" id="SM00388">
    <property type="entry name" value="HisKA"/>
    <property type="match status" value="1"/>
</dbReference>
<dbReference type="EC" id="2.7.13.3" evidence="3"/>
<dbReference type="InterPro" id="IPR003661">
    <property type="entry name" value="HisK_dim/P_dom"/>
</dbReference>
<keyword evidence="4" id="KW-0597">Phosphoprotein</keyword>
<dbReference type="Gene3D" id="3.30.565.10">
    <property type="entry name" value="Histidine kinase-like ATPase, C-terminal domain"/>
    <property type="match status" value="1"/>
</dbReference>
<dbReference type="EMBL" id="FNQN01000006">
    <property type="protein sequence ID" value="SEA46594.1"/>
    <property type="molecule type" value="Genomic_DNA"/>
</dbReference>
<evidence type="ECO:0000313" key="15">
    <source>
        <dbReference type="Proteomes" id="UP000199409"/>
    </source>
</evidence>
<keyword evidence="5" id="KW-0808">Transferase</keyword>
<evidence type="ECO:0000259" key="12">
    <source>
        <dbReference type="PROSITE" id="PS50109"/>
    </source>
</evidence>
<dbReference type="PROSITE" id="PS50885">
    <property type="entry name" value="HAMP"/>
    <property type="match status" value="1"/>
</dbReference>
<evidence type="ECO:0000256" key="9">
    <source>
        <dbReference type="ARBA" id="ARBA00023012"/>
    </source>
</evidence>
<evidence type="ECO:0000256" key="2">
    <source>
        <dbReference type="ARBA" id="ARBA00004370"/>
    </source>
</evidence>
<comment type="catalytic activity">
    <reaction evidence="1">
        <text>ATP + protein L-histidine = ADP + protein N-phospho-L-histidine.</text>
        <dbReference type="EC" id="2.7.13.3"/>
    </reaction>
</comment>
<feature type="domain" description="Histidine kinase" evidence="12">
    <location>
        <begin position="248"/>
        <end position="461"/>
    </location>
</feature>
<dbReference type="AlphaFoldDB" id="A0A1H4BEW9"/>
<evidence type="ECO:0000256" key="11">
    <source>
        <dbReference type="SAM" id="Phobius"/>
    </source>
</evidence>
<dbReference type="CDD" id="cd06225">
    <property type="entry name" value="HAMP"/>
    <property type="match status" value="1"/>
</dbReference>
<dbReference type="Pfam" id="PF00512">
    <property type="entry name" value="HisKA"/>
    <property type="match status" value="1"/>
</dbReference>
<protein>
    <recommendedName>
        <fullName evidence="3">histidine kinase</fullName>
        <ecNumber evidence="3">2.7.13.3</ecNumber>
    </recommendedName>
</protein>
<organism evidence="14 15">
    <name type="scientific">Desulfuromusa kysingii</name>
    <dbReference type="NCBI Taxonomy" id="37625"/>
    <lineage>
        <taxon>Bacteria</taxon>
        <taxon>Pseudomonadati</taxon>
        <taxon>Thermodesulfobacteriota</taxon>
        <taxon>Desulfuromonadia</taxon>
        <taxon>Desulfuromonadales</taxon>
        <taxon>Geopsychrobacteraceae</taxon>
        <taxon>Desulfuromusa</taxon>
    </lineage>
</organism>
<dbReference type="PANTHER" id="PTHR45436">
    <property type="entry name" value="SENSOR HISTIDINE KINASE YKOH"/>
    <property type="match status" value="1"/>
</dbReference>
<dbReference type="SMART" id="SM00304">
    <property type="entry name" value="HAMP"/>
    <property type="match status" value="1"/>
</dbReference>
<proteinExistence type="predicted"/>
<dbReference type="OrthoDB" id="9813151at2"/>
<evidence type="ECO:0000256" key="7">
    <source>
        <dbReference type="ARBA" id="ARBA00022777"/>
    </source>
</evidence>
<dbReference type="InterPro" id="IPR005467">
    <property type="entry name" value="His_kinase_dom"/>
</dbReference>
<evidence type="ECO:0000256" key="5">
    <source>
        <dbReference type="ARBA" id="ARBA00022679"/>
    </source>
</evidence>
<evidence type="ECO:0000256" key="6">
    <source>
        <dbReference type="ARBA" id="ARBA00022692"/>
    </source>
</evidence>
<dbReference type="Pfam" id="PF02518">
    <property type="entry name" value="HATPase_c"/>
    <property type="match status" value="1"/>
</dbReference>
<feature type="domain" description="HAMP" evidence="13">
    <location>
        <begin position="187"/>
        <end position="240"/>
    </location>
</feature>
<dbReference type="GO" id="GO:0005886">
    <property type="term" value="C:plasma membrane"/>
    <property type="evidence" value="ECO:0007669"/>
    <property type="project" value="TreeGrafter"/>
</dbReference>
<dbReference type="Gene3D" id="6.10.340.10">
    <property type="match status" value="1"/>
</dbReference>
<dbReference type="SUPFAM" id="SSF47384">
    <property type="entry name" value="Homodimeric domain of signal transducing histidine kinase"/>
    <property type="match status" value="1"/>
</dbReference>
<dbReference type="InterPro" id="IPR036097">
    <property type="entry name" value="HisK_dim/P_sf"/>
</dbReference>
<dbReference type="InterPro" id="IPR003594">
    <property type="entry name" value="HATPase_dom"/>
</dbReference>
<keyword evidence="6 11" id="KW-0812">Transmembrane</keyword>
<evidence type="ECO:0000256" key="3">
    <source>
        <dbReference type="ARBA" id="ARBA00012438"/>
    </source>
</evidence>
<feature type="transmembrane region" description="Helical" evidence="11">
    <location>
        <begin position="166"/>
        <end position="185"/>
    </location>
</feature>
<reference evidence="14 15" key="1">
    <citation type="submission" date="2016-10" db="EMBL/GenBank/DDBJ databases">
        <authorList>
            <person name="de Groot N.N."/>
        </authorList>
    </citation>
    <scope>NUCLEOTIDE SEQUENCE [LARGE SCALE GENOMIC DNA]</scope>
    <source>
        <strain evidence="14 15">DSM 7343</strain>
    </source>
</reference>
<dbReference type="STRING" id="37625.SAMN05660420_02169"/>
<dbReference type="InterPro" id="IPR050428">
    <property type="entry name" value="TCS_sensor_his_kinase"/>
</dbReference>
<evidence type="ECO:0000313" key="14">
    <source>
        <dbReference type="EMBL" id="SEA46594.1"/>
    </source>
</evidence>
<keyword evidence="7 14" id="KW-0418">Kinase</keyword>
<dbReference type="PROSITE" id="PS50109">
    <property type="entry name" value="HIS_KIN"/>
    <property type="match status" value="1"/>
</dbReference>
<dbReference type="Gene3D" id="1.10.287.130">
    <property type="match status" value="1"/>
</dbReference>
<dbReference type="InterPro" id="IPR004358">
    <property type="entry name" value="Sig_transdc_His_kin-like_C"/>
</dbReference>
<sequence>MSSVKIIKLFKSSTFRLALIYMTLFGLSVLLLLGFIYWSTAGYMVRQTEATIDAEITGLAERYDLSGFSGLKEVINERLSRQGMNTSIYLLTDNQFKPLLGNIGTWPVEQPSEQGWLSFQLDSTLVPSDHRHKALVRVFPLRDDFHLLVGRDIHALVEIQVLIREALFWGLMMTVVLALVGGFMMSRTMVHKIEVINDTCHRIMAGDLTHRIPSSGGDDDFDKLVATLNRMLDQIEILMQGVKQVTNNIAHDLRTPLSRLRRRLDMLRENDHGDNCDDELIEQAIGEADGLLATFKALLRISEVESGSRLVGFQAVDVAELLHDLIEFYDPLSEEKGQSIVLETQSIKPFQGDRDLLFQAFANVLDNAIKYTPAGGKIQIKADDNSQQLQVSICDTGIGIPPSDREKVFNRFYRRETSRSSPGNGLGLSLVEAIVNLHQGQIILSGNSPGLTVKILFQRTS</sequence>
<gene>
    <name evidence="14" type="ORF">SAMN05660420_02169</name>
</gene>
<dbReference type="SUPFAM" id="SSF55874">
    <property type="entry name" value="ATPase domain of HSP90 chaperone/DNA topoisomerase II/histidine kinase"/>
    <property type="match status" value="1"/>
</dbReference>
<dbReference type="InterPro" id="IPR036890">
    <property type="entry name" value="HATPase_C_sf"/>
</dbReference>
<evidence type="ECO:0000256" key="10">
    <source>
        <dbReference type="ARBA" id="ARBA00023136"/>
    </source>
</evidence>
<keyword evidence="15" id="KW-1185">Reference proteome</keyword>
<keyword evidence="9" id="KW-0902">Two-component regulatory system</keyword>
<dbReference type="Proteomes" id="UP000199409">
    <property type="component" value="Unassembled WGS sequence"/>
</dbReference>